<keyword evidence="12" id="KW-1133">Transmembrane helix</keyword>
<evidence type="ECO:0000256" key="8">
    <source>
        <dbReference type="ARBA" id="ARBA00022771"/>
    </source>
</evidence>
<dbReference type="EMBL" id="JAGTJR010000040">
    <property type="protein sequence ID" value="KAH7032337.1"/>
    <property type="molecule type" value="Genomic_DNA"/>
</dbReference>
<proteinExistence type="inferred from homology"/>
<accession>A0ABQ8FX89</accession>
<keyword evidence="6" id="KW-0812">Transmembrane</keyword>
<dbReference type="InterPro" id="IPR006845">
    <property type="entry name" value="Pex_N"/>
</dbReference>
<protein>
    <submittedName>
        <fullName evidence="17">Peroxisome biosynthesis protein</fullName>
    </submittedName>
</protein>
<keyword evidence="5" id="KW-0808">Transferase</keyword>
<evidence type="ECO:0000256" key="12">
    <source>
        <dbReference type="ARBA" id="ARBA00022989"/>
    </source>
</evidence>
<dbReference type="Proteomes" id="UP000774617">
    <property type="component" value="Unassembled WGS sequence"/>
</dbReference>
<keyword evidence="9" id="KW-0833">Ubl conjugation pathway</keyword>
<keyword evidence="7" id="KW-0479">Metal-binding</keyword>
<gene>
    <name evidence="17" type="ORF">B0J12DRAFT_582743</name>
</gene>
<evidence type="ECO:0000313" key="18">
    <source>
        <dbReference type="Proteomes" id="UP000774617"/>
    </source>
</evidence>
<dbReference type="InterPro" id="IPR025654">
    <property type="entry name" value="PEX2/10"/>
</dbReference>
<keyword evidence="4" id="KW-0813">Transport</keyword>
<comment type="subcellular location">
    <subcellularLocation>
        <location evidence="1">Peroxisome membrane</location>
        <topology evidence="1">Multi-pass membrane protein</topology>
    </subcellularLocation>
</comment>
<keyword evidence="14" id="KW-0576">Peroxisome</keyword>
<comment type="caution">
    <text evidence="17">The sequence shown here is derived from an EMBL/GenBank/DDBJ whole genome shotgun (WGS) entry which is preliminary data.</text>
</comment>
<keyword evidence="8" id="KW-0863">Zinc-finger</keyword>
<evidence type="ECO:0000256" key="10">
    <source>
        <dbReference type="ARBA" id="ARBA00022833"/>
    </source>
</evidence>
<dbReference type="PANTHER" id="PTHR23350:SF4">
    <property type="entry name" value="PEROXISOME BIOGENESIS FACTOR 2"/>
    <property type="match status" value="1"/>
</dbReference>
<keyword evidence="18" id="KW-1185">Reference proteome</keyword>
<feature type="compositionally biased region" description="Acidic residues" evidence="15">
    <location>
        <begin position="513"/>
        <end position="532"/>
    </location>
</feature>
<evidence type="ECO:0000259" key="16">
    <source>
        <dbReference type="Pfam" id="PF04757"/>
    </source>
</evidence>
<feature type="domain" description="Pex N-terminal" evidence="16">
    <location>
        <begin position="82"/>
        <end position="282"/>
    </location>
</feature>
<reference evidence="17 18" key="1">
    <citation type="journal article" date="2021" name="Nat. Commun.">
        <title>Genetic determinants of endophytism in the Arabidopsis root mycobiome.</title>
        <authorList>
            <person name="Mesny F."/>
            <person name="Miyauchi S."/>
            <person name="Thiergart T."/>
            <person name="Pickel B."/>
            <person name="Atanasova L."/>
            <person name="Karlsson M."/>
            <person name="Huettel B."/>
            <person name="Barry K.W."/>
            <person name="Haridas S."/>
            <person name="Chen C."/>
            <person name="Bauer D."/>
            <person name="Andreopoulos W."/>
            <person name="Pangilinan J."/>
            <person name="LaButti K."/>
            <person name="Riley R."/>
            <person name="Lipzen A."/>
            <person name="Clum A."/>
            <person name="Drula E."/>
            <person name="Henrissat B."/>
            <person name="Kohler A."/>
            <person name="Grigoriev I.V."/>
            <person name="Martin F.M."/>
            <person name="Hacquard S."/>
        </authorList>
    </citation>
    <scope>NUCLEOTIDE SEQUENCE [LARGE SCALE GENOMIC DNA]</scope>
    <source>
        <strain evidence="17 18">MPI-SDFR-AT-0080</strain>
    </source>
</reference>
<evidence type="ECO:0000256" key="1">
    <source>
        <dbReference type="ARBA" id="ARBA00004585"/>
    </source>
</evidence>
<evidence type="ECO:0000256" key="7">
    <source>
        <dbReference type="ARBA" id="ARBA00022723"/>
    </source>
</evidence>
<comment type="similarity">
    <text evidence="3">Belongs to the pex2/pex10/pex12 family.</text>
</comment>
<comment type="pathway">
    <text evidence="2">Protein modification; protein ubiquitination.</text>
</comment>
<name>A0ABQ8FX89_9PEZI</name>
<evidence type="ECO:0000256" key="15">
    <source>
        <dbReference type="SAM" id="MobiDB-lite"/>
    </source>
</evidence>
<evidence type="ECO:0000256" key="2">
    <source>
        <dbReference type="ARBA" id="ARBA00004906"/>
    </source>
</evidence>
<feature type="region of interest" description="Disordered" evidence="15">
    <location>
        <begin position="496"/>
        <end position="532"/>
    </location>
</feature>
<evidence type="ECO:0000256" key="3">
    <source>
        <dbReference type="ARBA" id="ARBA00008704"/>
    </source>
</evidence>
<evidence type="ECO:0000256" key="13">
    <source>
        <dbReference type="ARBA" id="ARBA00023136"/>
    </source>
</evidence>
<evidence type="ECO:0000256" key="9">
    <source>
        <dbReference type="ARBA" id="ARBA00022786"/>
    </source>
</evidence>
<keyword evidence="10" id="KW-0862">Zinc</keyword>
<dbReference type="Pfam" id="PF04757">
    <property type="entry name" value="Pex2_Pex12"/>
    <property type="match status" value="1"/>
</dbReference>
<feature type="region of interest" description="Disordered" evidence="15">
    <location>
        <begin position="419"/>
        <end position="467"/>
    </location>
</feature>
<keyword evidence="13" id="KW-0472">Membrane</keyword>
<organism evidence="17 18">
    <name type="scientific">Macrophomina phaseolina</name>
    <dbReference type="NCBI Taxonomy" id="35725"/>
    <lineage>
        <taxon>Eukaryota</taxon>
        <taxon>Fungi</taxon>
        <taxon>Dikarya</taxon>
        <taxon>Ascomycota</taxon>
        <taxon>Pezizomycotina</taxon>
        <taxon>Dothideomycetes</taxon>
        <taxon>Dothideomycetes incertae sedis</taxon>
        <taxon>Botryosphaeriales</taxon>
        <taxon>Botryosphaeriaceae</taxon>
        <taxon>Macrophomina</taxon>
    </lineage>
</organism>
<evidence type="ECO:0000313" key="17">
    <source>
        <dbReference type="EMBL" id="KAH7032337.1"/>
    </source>
</evidence>
<evidence type="ECO:0000256" key="4">
    <source>
        <dbReference type="ARBA" id="ARBA00022448"/>
    </source>
</evidence>
<evidence type="ECO:0000256" key="5">
    <source>
        <dbReference type="ARBA" id="ARBA00022679"/>
    </source>
</evidence>
<keyword evidence="11" id="KW-0653">Protein transport</keyword>
<sequence>MSSADFAAAQQRLQARRQLREQEYRARLSAQRDAQNAQRISTLPYPLNRLGGAGLTLWDTVKGREGTRPAFRVGQVDAELLDEELLELLKGQVGEGLKYYGSHLADEYKPEILLALRAILFKLSIWDHNASYGAALQGLRYTDARTPDPSRPAPKRWQKSVYGLITVGGRYAWAKWEDWLIARTSDYELPSARVRLAERVSNALSSAHALAAFASFLVFLTNGRYRTLLDRALGLRLTPTSAAISREVSFEYLNRQLVWHAFTEFLLFLLPLVGVARWRRILARTWRRAKAFFTGARGASPAADDDDPFVGKAGELGFLPERTCAICYADQNPAGGASEQQMLAQSATGGGGSGVIGSAATDVTNPYQAVPCGCVYCFVCLAQKIEAEEGEGWTCLRCGDVVTACRPWDGDVIVEQQASAGAGARPTSSGSGNGGKTVGFAALGGEDERRSLRQVSPAPTLDEKEAEVRGIISADAGAEESLLGSRALAESEEWARASRIVQEDEGSSTSSGSEDEQSEEIDEEEEEFEYDQ</sequence>
<evidence type="ECO:0000256" key="6">
    <source>
        <dbReference type="ARBA" id="ARBA00022692"/>
    </source>
</evidence>
<evidence type="ECO:0000256" key="11">
    <source>
        <dbReference type="ARBA" id="ARBA00022927"/>
    </source>
</evidence>
<dbReference type="PANTHER" id="PTHR23350">
    <property type="entry name" value="PEROXISOME ASSEMBLY PROTEIN 10"/>
    <property type="match status" value="1"/>
</dbReference>
<evidence type="ECO:0000256" key="14">
    <source>
        <dbReference type="ARBA" id="ARBA00023140"/>
    </source>
</evidence>